<protein>
    <submittedName>
        <fullName evidence="1">Uncharacterized protein</fullName>
    </submittedName>
</protein>
<dbReference type="EMBL" id="JANPWB010000010">
    <property type="protein sequence ID" value="KAJ1136338.1"/>
    <property type="molecule type" value="Genomic_DNA"/>
</dbReference>
<organism evidence="1 2">
    <name type="scientific">Pleurodeles waltl</name>
    <name type="common">Iberian ribbed newt</name>
    <dbReference type="NCBI Taxonomy" id="8319"/>
    <lineage>
        <taxon>Eukaryota</taxon>
        <taxon>Metazoa</taxon>
        <taxon>Chordata</taxon>
        <taxon>Craniata</taxon>
        <taxon>Vertebrata</taxon>
        <taxon>Euteleostomi</taxon>
        <taxon>Amphibia</taxon>
        <taxon>Batrachia</taxon>
        <taxon>Caudata</taxon>
        <taxon>Salamandroidea</taxon>
        <taxon>Salamandridae</taxon>
        <taxon>Pleurodelinae</taxon>
        <taxon>Pleurodeles</taxon>
    </lineage>
</organism>
<evidence type="ECO:0000313" key="1">
    <source>
        <dbReference type="EMBL" id="KAJ1136338.1"/>
    </source>
</evidence>
<accession>A0AAV7QCP5</accession>
<reference evidence="1" key="1">
    <citation type="journal article" date="2022" name="bioRxiv">
        <title>Sequencing and chromosome-scale assembly of the giantPleurodeles waltlgenome.</title>
        <authorList>
            <person name="Brown T."/>
            <person name="Elewa A."/>
            <person name="Iarovenko S."/>
            <person name="Subramanian E."/>
            <person name="Araus A.J."/>
            <person name="Petzold A."/>
            <person name="Susuki M."/>
            <person name="Suzuki K.-i.T."/>
            <person name="Hayashi T."/>
            <person name="Toyoda A."/>
            <person name="Oliveira C."/>
            <person name="Osipova E."/>
            <person name="Leigh N.D."/>
            <person name="Simon A."/>
            <person name="Yun M.H."/>
        </authorList>
    </citation>
    <scope>NUCLEOTIDE SEQUENCE</scope>
    <source>
        <strain evidence="1">20211129_DDA</strain>
        <tissue evidence="1">Liver</tissue>
    </source>
</reference>
<gene>
    <name evidence="1" type="ORF">NDU88_002755</name>
</gene>
<sequence length="121" mass="13169">MRAGREFRLSNGGVREAGWLRQALGIESYCMCPVDDEVWWPRQALDGDDISGATECVDINYCSGFTSVFDAGMQFHLAATFQTQSSSIGSLRSTLPGVELSTAHIAVDPPASGRWLPNIRS</sequence>
<dbReference type="Proteomes" id="UP001066276">
    <property type="component" value="Chromosome 6"/>
</dbReference>
<name>A0AAV7QCP5_PLEWA</name>
<evidence type="ECO:0000313" key="2">
    <source>
        <dbReference type="Proteomes" id="UP001066276"/>
    </source>
</evidence>
<keyword evidence="2" id="KW-1185">Reference proteome</keyword>
<dbReference type="AlphaFoldDB" id="A0AAV7QCP5"/>
<comment type="caution">
    <text evidence="1">The sequence shown here is derived from an EMBL/GenBank/DDBJ whole genome shotgun (WGS) entry which is preliminary data.</text>
</comment>
<proteinExistence type="predicted"/>